<keyword evidence="1" id="KW-0472">Membrane</keyword>
<comment type="subcellular location">
    <subcellularLocation>
        <location evidence="1">Cytoplasmic vesicle membrane</location>
        <topology evidence="1">Peripheral membrane protein</topology>
        <orientation evidence="1">Cytoplasmic side</orientation>
    </subcellularLocation>
    <subcellularLocation>
        <location evidence="1">Membrane</location>
        <location evidence="1">Coated pit</location>
        <topology evidence="1">Peripheral membrane protein</topology>
        <orientation evidence="1">Cytoplasmic side</orientation>
    </subcellularLocation>
</comment>
<keyword evidence="5" id="KW-1185">Reference proteome</keyword>
<dbReference type="InterPro" id="IPR016024">
    <property type="entry name" value="ARM-type_fold"/>
</dbReference>
<comment type="caution">
    <text evidence="3">The sequence shown here is derived from an EMBL/GenBank/DDBJ whole genome shotgun (WGS) entry which is preliminary data.</text>
</comment>
<accession>A0AA86PVF4</accession>
<keyword evidence="1" id="KW-0168">Coated pit</keyword>
<dbReference type="SMART" id="SM00299">
    <property type="entry name" value="CLH"/>
    <property type="match status" value="2"/>
</dbReference>
<dbReference type="GO" id="GO:0030130">
    <property type="term" value="C:clathrin coat of trans-Golgi network vesicle"/>
    <property type="evidence" value="ECO:0007669"/>
    <property type="project" value="InterPro"/>
</dbReference>
<comment type="similarity">
    <text evidence="1">Belongs to the clathrin heavy chain family.</text>
</comment>
<dbReference type="InterPro" id="IPR016341">
    <property type="entry name" value="Clathrin_heavy_chain"/>
</dbReference>
<dbReference type="PANTHER" id="PTHR10292:SF1">
    <property type="entry name" value="CLATHRIN HEAVY CHAIN"/>
    <property type="match status" value="1"/>
</dbReference>
<comment type="function">
    <text evidence="1">Clathrin is the major protein of the polyhedral coat of coated pits and vesicles.</text>
</comment>
<evidence type="ECO:0000256" key="1">
    <source>
        <dbReference type="PIRNR" id="PIRNR002290"/>
    </source>
</evidence>
<dbReference type="EMBL" id="CAXDID020000066">
    <property type="protein sequence ID" value="CAL6012369.1"/>
    <property type="molecule type" value="Genomic_DNA"/>
</dbReference>
<dbReference type="PANTHER" id="PTHR10292">
    <property type="entry name" value="CLATHRIN HEAVY CHAIN RELATED"/>
    <property type="match status" value="1"/>
</dbReference>
<dbReference type="Pfam" id="PF00637">
    <property type="entry name" value="Clathrin"/>
    <property type="match status" value="3"/>
</dbReference>
<proteinExistence type="inferred from homology"/>
<gene>
    <name evidence="4" type="ORF">HINF_LOCUS23270</name>
    <name evidence="3" type="ORF">HINF_LOCUS33206</name>
</gene>
<dbReference type="InterPro" id="IPR055358">
    <property type="entry name" value="CHCR"/>
</dbReference>
<feature type="repeat" description="CHCR" evidence="2">
    <location>
        <begin position="1466"/>
        <end position="1624"/>
    </location>
</feature>
<dbReference type="InterPro" id="IPR000547">
    <property type="entry name" value="Clathrin_H-chain/VPS_repeat"/>
</dbReference>
<dbReference type="Gene3D" id="1.25.40.10">
    <property type="entry name" value="Tetratricopeptide repeat domain"/>
    <property type="match status" value="1"/>
</dbReference>
<dbReference type="InterPro" id="IPR016025">
    <property type="entry name" value="Clathrin_H-chain_N"/>
</dbReference>
<sequence>MSQPISLTPFMNARERLVPDTSLKSAMFSLSSELGFCAKDDTSGTPMLRVVNSYDQSQDNVIPMKAEAAILAPHDPSIVILRVPTMLQALSLSTKANLGRHTFAQPVQIDFWTWLDNERIAIVCPEAVYVWTYATDNYVCLFQRDPTLLSNLGQGKITSVQLSPDNDWAVLQAVGLDQSTNSVQGNFQLYCFSKAVSKVLPGHAATLTSYREDDTHPVCTILSFAHKQPGAVEIDMNMIEAGPQKDANGNALSGFVKKQFKIPVNPAIAQQEFPMFMRSSQKYGFVYTVTKTGMLYVHDLGSASTIYQVQASQRGVFAVSGASQGELVIASADGNLMKLDISADMIVDYIMSRLGKAEAAFHLAMRANLRGADKLFSAQFENMFSQRNWREAALLVKKSPSDTLRNGQTLQRFCDAGDTIQMGEKPPVLIYLGTLLENEGTLQNEAESLELVKQFANQGKIQSIETYLNNKKLFECEGLGDVLLQNGLDKLAFRIYNQAQCHEKCILYLIQQNNLDGIVKYAERFPQYHPDYALIIQKGLGMGTGFSADGIERLKMFADSIIAKLDTTAQAADIVGIATSFKNFGYVKEGTFLLLEVCKRLDFSEMSGPYQTQILLMNLEANAPFAEALLAKNKLTSFDRVSVYQACEQAQLYQRAFEFADNDDECLRIAIQYGNQLQKPIFESAEWFAEYCRACGRFDINYYNNDTQSCVDALFNFQQALLDVCVNEVRVYAPHVAMAFSRLPVIATSTELISAAVEVFKAYHLDGTEALFSFLASIFPSSIDSSIHKMYLQCAIQLQGHDNDIIRVARESHYIAGEEAFQILTTTPNKSDSAVVTALLTICSRFKLSAVLAKFLCEATIKREKTAQFFVQNAAAIVEQYLVSFAPEESHIILQSLFDNGVLSSNDVGVLDGIFSIDFLSRVLANQQVRDRSDIGLVVEACMFNGKTIKIVRQMLEQRLMSGATDQITHTAFAKIMVETRANECEKYLVENPYYDHHQLCVFCIQNDKRRRDSFVQTMALKAAVVGAFNPMNPVEIRSQKCATFIIELAFGCSMYRELSTILLKRGSKVMWDMTMSGDFKPISAEFFTINNTRSLAQHREMFSQAVAGNSSVQVEKLEDNVVAACIASFVGIQDTDPKISKCLMLLLERIILTPGSVHMKNSALHNLLVIAAVKARELQKVSQFVKMTELVFDPDVVAQVCVQVARDQNLPQFYEDAFEIYRRFDKLTEGVKVLIKYMTIERAEKFAENINNPEVFVVLGVAQLETAQKNISEGQAVLACQFIGKAARAFIRARDGSQYRILIQTVFKFAEEYIQTYFNEVVGAFNNLIEFLRGARTVMFVQQKYAEHSEIDSALMYCYVKLDKYEELESFLQLCNAIGAGIVPNKGDIEKIGDRAFSEMRYMAAKMLFQKISMWSKLALTLLKLQDYQNAVDAARRADEVPIWRQVNAACLLANQIQLAKTAGLYLIVLPDELPLISKFYQENVRIVELIELLESGIEHPQAKAYTNKEQNLFTHLALLYAKFMWLVDQPGSLRLSRFLKSNSDKVSIPLCIQECRKNLLWNEVVYMYVLSNENDQAVSEMMKHPGSFDHKQLLQICGYVSQPDLLVQLTDFYIKFYPQNLVEFLKVSKNGYFQTEEIIDTKRKDFLSVDPLAVLRLVKEYAIERLARQYFELLIEDGLIEINNELVNIYIQQRDEKALVELIKKTTQFDTYATLDRLVDEKQTQALRRTAVPVYAALKRFDEGIEYAVKNRFYDEASACAAASEDGVKCEQLLKLICSKEFPDQQIRKEIFAVAVARCGDMARPDVILELAWRLNMMDFAMPYMIGQLRSMGERIKKLEERKVEVVVEAPKQEDGFGDFQQANTGDNWQGDGNW</sequence>
<dbReference type="GO" id="GO:0005198">
    <property type="term" value="F:structural molecule activity"/>
    <property type="evidence" value="ECO:0007669"/>
    <property type="project" value="InterPro"/>
</dbReference>
<name>A0AA86PVF4_9EUKA</name>
<dbReference type="InterPro" id="IPR011990">
    <property type="entry name" value="TPR-like_helical_dom_sf"/>
</dbReference>
<dbReference type="GO" id="GO:0032051">
    <property type="term" value="F:clathrin light chain binding"/>
    <property type="evidence" value="ECO:0007669"/>
    <property type="project" value="InterPro"/>
</dbReference>
<keyword evidence="1" id="KW-0968">Cytoplasmic vesicle</keyword>
<evidence type="ECO:0000313" key="5">
    <source>
        <dbReference type="Proteomes" id="UP001642409"/>
    </source>
</evidence>
<dbReference type="SUPFAM" id="SSF50989">
    <property type="entry name" value="Clathrin heavy-chain terminal domain"/>
    <property type="match status" value="1"/>
</dbReference>
<dbReference type="Gene3D" id="1.25.40.730">
    <property type="match status" value="1"/>
</dbReference>
<evidence type="ECO:0000256" key="2">
    <source>
        <dbReference type="PROSITE-ProRule" id="PRU01006"/>
    </source>
</evidence>
<dbReference type="GO" id="GO:0006886">
    <property type="term" value="P:intracellular protein transport"/>
    <property type="evidence" value="ECO:0007669"/>
    <property type="project" value="UniProtKB-UniRule"/>
</dbReference>
<dbReference type="Proteomes" id="UP001642409">
    <property type="component" value="Unassembled WGS sequence"/>
</dbReference>
<evidence type="ECO:0000313" key="4">
    <source>
        <dbReference type="EMBL" id="CAL6012369.1"/>
    </source>
</evidence>
<dbReference type="PIRSF" id="PIRSF002290">
    <property type="entry name" value="Clathrin_H_chain"/>
    <property type="match status" value="1"/>
</dbReference>
<dbReference type="Pfam" id="PF13838">
    <property type="entry name" value="Clathrin_H_link"/>
    <property type="match status" value="1"/>
</dbReference>
<dbReference type="GO" id="GO:0030132">
    <property type="term" value="C:clathrin coat of coated pit"/>
    <property type="evidence" value="ECO:0007669"/>
    <property type="project" value="InterPro"/>
</dbReference>
<dbReference type="SUPFAM" id="SSF48371">
    <property type="entry name" value="ARM repeat"/>
    <property type="match status" value="4"/>
</dbReference>
<reference evidence="4 5" key="2">
    <citation type="submission" date="2024-07" db="EMBL/GenBank/DDBJ databases">
        <authorList>
            <person name="Akdeniz Z."/>
        </authorList>
    </citation>
    <scope>NUCLEOTIDE SEQUENCE [LARGE SCALE GENOMIC DNA]</scope>
</reference>
<feature type="repeat" description="CHCR" evidence="2">
    <location>
        <begin position="1303"/>
        <end position="1461"/>
    </location>
</feature>
<dbReference type="PROSITE" id="PS50236">
    <property type="entry name" value="CHCR"/>
    <property type="match status" value="2"/>
</dbReference>
<organism evidence="3">
    <name type="scientific">Hexamita inflata</name>
    <dbReference type="NCBI Taxonomy" id="28002"/>
    <lineage>
        <taxon>Eukaryota</taxon>
        <taxon>Metamonada</taxon>
        <taxon>Diplomonadida</taxon>
        <taxon>Hexamitidae</taxon>
        <taxon>Hexamitinae</taxon>
        <taxon>Hexamita</taxon>
    </lineage>
</organism>
<dbReference type="GO" id="GO:0071439">
    <property type="term" value="C:clathrin complex"/>
    <property type="evidence" value="ECO:0007669"/>
    <property type="project" value="InterPro"/>
</dbReference>
<evidence type="ECO:0000313" key="3">
    <source>
        <dbReference type="EMBL" id="CAI9945561.1"/>
    </source>
</evidence>
<dbReference type="Gene3D" id="2.130.10.110">
    <property type="entry name" value="Clathrin heavy-chain terminal domain"/>
    <property type="match status" value="1"/>
</dbReference>
<reference evidence="3" key="1">
    <citation type="submission" date="2023-06" db="EMBL/GenBank/DDBJ databases">
        <authorList>
            <person name="Kurt Z."/>
        </authorList>
    </citation>
    <scope>NUCLEOTIDE SEQUENCE</scope>
</reference>
<protein>
    <recommendedName>
        <fullName evidence="1">Clathrin heavy chain</fullName>
    </recommendedName>
</protein>
<dbReference type="GO" id="GO:0006898">
    <property type="term" value="P:receptor-mediated endocytosis"/>
    <property type="evidence" value="ECO:0007669"/>
    <property type="project" value="TreeGrafter"/>
</dbReference>
<dbReference type="EMBL" id="CATOUU010000747">
    <property type="protein sequence ID" value="CAI9945561.1"/>
    <property type="molecule type" value="Genomic_DNA"/>
</dbReference>